<reference evidence="2" key="2">
    <citation type="journal article" date="2016" name="Genome Announc.">
        <title>Draft Genome Sequences of Two Novel Amoeba-Resistant Intranuclear Bacteria, 'Candidatus Berkiella cookevillensis' and 'Candidatus Berkiella aquae'.</title>
        <authorList>
            <person name="Mehari Y.T."/>
            <person name="Arivett B.A."/>
            <person name="Farone A.L."/>
            <person name="Gunderson J.H."/>
            <person name="Farone M.B."/>
        </authorList>
    </citation>
    <scope>NUCLEOTIDE SEQUENCE</scope>
    <source>
        <strain evidence="2">HT99</strain>
    </source>
</reference>
<name>A0A0Q9YXH9_9GAMM</name>
<reference evidence="1" key="1">
    <citation type="submission" date="2015-09" db="EMBL/GenBank/DDBJ databases">
        <title>Draft Genome Sequences of Two Novel Amoeba-resistant Intranuclear Bacteria, Candidatus Berkiella cookevillensis and Candidatus Berkiella aquae.</title>
        <authorList>
            <person name="Mehari Y.T."/>
            <person name="Arivett B.A."/>
            <person name="Farone A.L."/>
            <person name="Gunderson J.H."/>
            <person name="Farone M.B."/>
        </authorList>
    </citation>
    <scope>NUCLEOTIDE SEQUENCE [LARGE SCALE GENOMIC DNA]</scope>
    <source>
        <strain evidence="1">HT99</strain>
    </source>
</reference>
<evidence type="ECO:0000313" key="2">
    <source>
        <dbReference type="EMBL" id="MCS5711574.1"/>
    </source>
</evidence>
<sequence>MVDVSFMKNKFSIDDLVEHYLAEIKNLRQYVKTPQDESKLQTYYQAVSTFKRISVKELVQFALSYGRQASGKAAQMQSAFPIILGNRVHQPSQIDVAYAQLLLEYTKSFKIGRSRIKDWMLRFILSSRFSPISQYVEREIVHVIENTEQNVRSFKSQLQ</sequence>
<dbReference type="STRING" id="295108.HT99x_01399"/>
<comment type="caution">
    <text evidence="1">The sequence shown here is derived from an EMBL/GenBank/DDBJ whole genome shotgun (WGS) entry which is preliminary data.</text>
</comment>
<dbReference type="EMBL" id="LKAJ01000004">
    <property type="protein sequence ID" value="KRG21646.1"/>
    <property type="molecule type" value="Genomic_DNA"/>
</dbReference>
<gene>
    <name evidence="2" type="ORF">HT99x_009005</name>
    <name evidence="1" type="ORF">HT99x_01399</name>
</gene>
<evidence type="ECO:0000313" key="3">
    <source>
        <dbReference type="Proteomes" id="UP000051497"/>
    </source>
</evidence>
<dbReference type="AlphaFoldDB" id="A0A0Q9YXH9"/>
<accession>A0A0Q9YXH9</accession>
<dbReference type="EMBL" id="LKAJ02000001">
    <property type="protein sequence ID" value="MCS5711574.1"/>
    <property type="molecule type" value="Genomic_DNA"/>
</dbReference>
<keyword evidence="3" id="KW-1185">Reference proteome</keyword>
<proteinExistence type="predicted"/>
<reference evidence="2" key="3">
    <citation type="submission" date="2021-06" db="EMBL/GenBank/DDBJ databases">
        <title>Genomic Description and Analysis of Intracellular Bacteria, Candidatus Berkiella cookevillensis and Candidatus Berkiella aquae.</title>
        <authorList>
            <person name="Kidane D.T."/>
            <person name="Mehari Y.T."/>
            <person name="Rice F.C."/>
            <person name="Arivett B.A."/>
            <person name="Farone A.L."/>
            <person name="Berk S.G."/>
            <person name="Farone M.B."/>
        </authorList>
    </citation>
    <scope>NUCLEOTIDE SEQUENCE</scope>
    <source>
        <strain evidence="2">HT99</strain>
    </source>
</reference>
<dbReference type="Proteomes" id="UP000051497">
    <property type="component" value="Unassembled WGS sequence"/>
</dbReference>
<dbReference type="OrthoDB" id="9849955at2"/>
<protein>
    <submittedName>
        <fullName evidence="1">Uncharacterized protein</fullName>
    </submittedName>
</protein>
<dbReference type="RefSeq" id="WP_075066023.1">
    <property type="nucleotide sequence ID" value="NZ_LKAJ02000001.1"/>
</dbReference>
<evidence type="ECO:0000313" key="1">
    <source>
        <dbReference type="EMBL" id="KRG21646.1"/>
    </source>
</evidence>
<organism evidence="1">
    <name type="scientific">Candidatus Berkiella aquae</name>
    <dbReference type="NCBI Taxonomy" id="295108"/>
    <lineage>
        <taxon>Bacteria</taxon>
        <taxon>Pseudomonadati</taxon>
        <taxon>Pseudomonadota</taxon>
        <taxon>Gammaproteobacteria</taxon>
        <taxon>Candidatus Berkiellales</taxon>
        <taxon>Candidatus Berkiellaceae</taxon>
        <taxon>Candidatus Berkiella</taxon>
    </lineage>
</organism>